<evidence type="ECO:0000256" key="2">
    <source>
        <dbReference type="ARBA" id="ARBA00022617"/>
    </source>
</evidence>
<feature type="domain" description="Cytochrome c" evidence="6">
    <location>
        <begin position="48"/>
        <end position="100"/>
    </location>
</feature>
<keyword evidence="3" id="KW-0479">Metal-binding</keyword>
<dbReference type="GO" id="GO:0046872">
    <property type="term" value="F:metal ion binding"/>
    <property type="evidence" value="ECO:0007669"/>
    <property type="project" value="UniProtKB-KW"/>
</dbReference>
<evidence type="ECO:0000259" key="6">
    <source>
        <dbReference type="Pfam" id="PF00034"/>
    </source>
</evidence>
<dbReference type="InterPro" id="IPR036909">
    <property type="entry name" value="Cyt_c-like_dom_sf"/>
</dbReference>
<evidence type="ECO:0000256" key="3">
    <source>
        <dbReference type="ARBA" id="ARBA00022723"/>
    </source>
</evidence>
<keyword evidence="2" id="KW-0349">Heme</keyword>
<name>T0ZSJ8_9ZZZZ</name>
<accession>T0ZSJ8</accession>
<dbReference type="AlphaFoldDB" id="T0ZSJ8"/>
<dbReference type="GO" id="GO:0020037">
    <property type="term" value="F:heme binding"/>
    <property type="evidence" value="ECO:0007669"/>
    <property type="project" value="InterPro"/>
</dbReference>
<dbReference type="InterPro" id="IPR050597">
    <property type="entry name" value="Cytochrome_c_Oxidase_Subunit"/>
</dbReference>
<reference evidence="7" key="1">
    <citation type="submission" date="2013-08" db="EMBL/GenBank/DDBJ databases">
        <authorList>
            <person name="Mendez C."/>
            <person name="Richter M."/>
            <person name="Ferrer M."/>
            <person name="Sanchez J."/>
        </authorList>
    </citation>
    <scope>NUCLEOTIDE SEQUENCE</scope>
</reference>
<evidence type="ECO:0000313" key="7">
    <source>
        <dbReference type="EMBL" id="EQD32815.1"/>
    </source>
</evidence>
<protein>
    <submittedName>
        <fullName evidence="7">Cytochrome c class I</fullName>
    </submittedName>
</protein>
<dbReference type="PANTHER" id="PTHR33751:SF9">
    <property type="entry name" value="CYTOCHROME C4"/>
    <property type="match status" value="1"/>
</dbReference>
<evidence type="ECO:0000256" key="1">
    <source>
        <dbReference type="ARBA" id="ARBA00022448"/>
    </source>
</evidence>
<dbReference type="Pfam" id="PF00034">
    <property type="entry name" value="Cytochrom_C"/>
    <property type="match status" value="1"/>
</dbReference>
<evidence type="ECO:0000256" key="5">
    <source>
        <dbReference type="ARBA" id="ARBA00023004"/>
    </source>
</evidence>
<dbReference type="PANTHER" id="PTHR33751">
    <property type="entry name" value="CBB3-TYPE CYTOCHROME C OXIDASE SUBUNIT FIXP"/>
    <property type="match status" value="1"/>
</dbReference>
<gene>
    <name evidence="7" type="ORF">B1A_19249</name>
</gene>
<feature type="non-terminal residue" evidence="7">
    <location>
        <position position="107"/>
    </location>
</feature>
<sequence>MRIDNLKGRLYRGVLAATAVALSLTGGRALAQGAPTPPSQARDLAIGVCGTCHGVDGNSTNPMFPRLAGQHAWYIEQQLKEFRDHTRGDPYAVAYMYGMASQLSDPT</sequence>
<dbReference type="SUPFAM" id="SSF46626">
    <property type="entry name" value="Cytochrome c"/>
    <property type="match status" value="1"/>
</dbReference>
<dbReference type="GO" id="GO:0009055">
    <property type="term" value="F:electron transfer activity"/>
    <property type="evidence" value="ECO:0007669"/>
    <property type="project" value="InterPro"/>
</dbReference>
<keyword evidence="5" id="KW-0408">Iron</keyword>
<organism evidence="7">
    <name type="scientific">mine drainage metagenome</name>
    <dbReference type="NCBI Taxonomy" id="410659"/>
    <lineage>
        <taxon>unclassified sequences</taxon>
        <taxon>metagenomes</taxon>
        <taxon>ecological metagenomes</taxon>
    </lineage>
</organism>
<dbReference type="Gene3D" id="1.10.760.10">
    <property type="entry name" value="Cytochrome c-like domain"/>
    <property type="match status" value="1"/>
</dbReference>
<proteinExistence type="predicted"/>
<reference evidence="7" key="2">
    <citation type="journal article" date="2014" name="ISME J.">
        <title>Microbial stratification in low pH oxic and suboxic macroscopic growths along an acid mine drainage.</title>
        <authorList>
            <person name="Mendez-Garcia C."/>
            <person name="Mesa V."/>
            <person name="Sprenger R.R."/>
            <person name="Richter M."/>
            <person name="Diez M.S."/>
            <person name="Solano J."/>
            <person name="Bargiela R."/>
            <person name="Golyshina O.V."/>
            <person name="Manteca A."/>
            <person name="Ramos J.L."/>
            <person name="Gallego J.R."/>
            <person name="Llorente I."/>
            <person name="Martins Dos Santos V.A."/>
            <person name="Jensen O.N."/>
            <person name="Pelaez A.I."/>
            <person name="Sanchez J."/>
            <person name="Ferrer M."/>
        </authorList>
    </citation>
    <scope>NUCLEOTIDE SEQUENCE</scope>
</reference>
<dbReference type="EMBL" id="AUZX01014200">
    <property type="protein sequence ID" value="EQD32815.1"/>
    <property type="molecule type" value="Genomic_DNA"/>
</dbReference>
<evidence type="ECO:0000256" key="4">
    <source>
        <dbReference type="ARBA" id="ARBA00022982"/>
    </source>
</evidence>
<dbReference type="InterPro" id="IPR009056">
    <property type="entry name" value="Cyt_c-like_dom"/>
</dbReference>
<keyword evidence="4" id="KW-0249">Electron transport</keyword>
<comment type="caution">
    <text evidence="7">The sequence shown here is derived from an EMBL/GenBank/DDBJ whole genome shotgun (WGS) entry which is preliminary data.</text>
</comment>
<keyword evidence="1" id="KW-0813">Transport</keyword>